<evidence type="ECO:0000256" key="9">
    <source>
        <dbReference type="ARBA" id="ARBA00022763"/>
    </source>
</evidence>
<evidence type="ECO:0000256" key="11">
    <source>
        <dbReference type="ARBA" id="ARBA00022932"/>
    </source>
</evidence>
<dbReference type="NCBIfam" id="NF002677">
    <property type="entry name" value="PRK02406.1"/>
    <property type="match status" value="1"/>
</dbReference>
<evidence type="ECO:0000256" key="3">
    <source>
        <dbReference type="ARBA" id="ARBA00022457"/>
    </source>
</evidence>
<feature type="compositionally biased region" description="Basic and acidic residues" evidence="17">
    <location>
        <begin position="411"/>
        <end position="423"/>
    </location>
</feature>
<keyword evidence="7 16" id="KW-0235">DNA replication</keyword>
<dbReference type="InterPro" id="IPR050116">
    <property type="entry name" value="DNA_polymerase-Y"/>
</dbReference>
<evidence type="ECO:0000256" key="2">
    <source>
        <dbReference type="ARBA" id="ARBA00010945"/>
    </source>
</evidence>
<dbReference type="HAMAP" id="MF_01113">
    <property type="entry name" value="DNApol_IV"/>
    <property type="match status" value="1"/>
</dbReference>
<evidence type="ECO:0000256" key="8">
    <source>
        <dbReference type="ARBA" id="ARBA00022723"/>
    </source>
</evidence>
<protein>
    <recommendedName>
        <fullName evidence="16">DNA polymerase IV</fullName>
        <shortName evidence="16">Pol IV</shortName>
        <ecNumber evidence="16">2.7.7.7</ecNumber>
    </recommendedName>
</protein>
<organism evidence="19 20">
    <name type="scientific">Rothia koreensis</name>
    <dbReference type="NCBI Taxonomy" id="592378"/>
    <lineage>
        <taxon>Bacteria</taxon>
        <taxon>Bacillati</taxon>
        <taxon>Actinomycetota</taxon>
        <taxon>Actinomycetes</taxon>
        <taxon>Micrococcales</taxon>
        <taxon>Micrococcaceae</taxon>
        <taxon>Rothia</taxon>
    </lineage>
</organism>
<proteinExistence type="inferred from homology"/>
<evidence type="ECO:0000313" key="20">
    <source>
        <dbReference type="Proteomes" id="UP000462152"/>
    </source>
</evidence>
<evidence type="ECO:0000256" key="12">
    <source>
        <dbReference type="ARBA" id="ARBA00023125"/>
    </source>
</evidence>
<feature type="binding site" evidence="16">
    <location>
        <position position="21"/>
    </location>
    <ligand>
        <name>Mg(2+)</name>
        <dbReference type="ChEBI" id="CHEBI:18420"/>
    </ligand>
</feature>
<dbReference type="AlphaFoldDB" id="A0A7K1LI60"/>
<keyword evidence="5 16" id="KW-0808">Transferase</keyword>
<evidence type="ECO:0000256" key="10">
    <source>
        <dbReference type="ARBA" id="ARBA00022842"/>
    </source>
</evidence>
<dbReference type="GO" id="GO:0042276">
    <property type="term" value="P:error-prone translesion synthesis"/>
    <property type="evidence" value="ECO:0007669"/>
    <property type="project" value="TreeGrafter"/>
</dbReference>
<keyword evidence="11 16" id="KW-0239">DNA-directed DNA polymerase</keyword>
<evidence type="ECO:0000256" key="15">
    <source>
        <dbReference type="ARBA" id="ARBA00049244"/>
    </source>
</evidence>
<comment type="caution">
    <text evidence="19">The sequence shown here is derived from an EMBL/GenBank/DDBJ whole genome shotgun (WGS) entry which is preliminary data.</text>
</comment>
<dbReference type="InterPro" id="IPR053848">
    <property type="entry name" value="IMS_HHH_1"/>
</dbReference>
<dbReference type="InterPro" id="IPR043128">
    <property type="entry name" value="Rev_trsase/Diguanyl_cyclase"/>
</dbReference>
<keyword evidence="9 16" id="KW-0227">DNA damage</keyword>
<keyword evidence="4 16" id="KW-0963">Cytoplasm</keyword>
<comment type="function">
    <text evidence="14 16">Poorly processive, error-prone DNA polymerase involved in untargeted mutagenesis. Copies undamaged DNA at stalled replication forks, which arise in vivo from mismatched or misaligned primer ends. These misaligned primers can be extended by PolIV. Exhibits no 3'-5' exonuclease (proofreading) activity. May be involved in translesional synthesis, in conjunction with the beta clamp from PolIII.</text>
</comment>
<evidence type="ECO:0000256" key="4">
    <source>
        <dbReference type="ARBA" id="ARBA00022490"/>
    </source>
</evidence>
<dbReference type="GO" id="GO:0009432">
    <property type="term" value="P:SOS response"/>
    <property type="evidence" value="ECO:0007669"/>
    <property type="project" value="TreeGrafter"/>
</dbReference>
<gene>
    <name evidence="16 19" type="primary">dinB</name>
    <name evidence="19" type="ORF">GMA10_05305</name>
</gene>
<dbReference type="Gene3D" id="3.40.1170.60">
    <property type="match status" value="1"/>
</dbReference>
<evidence type="ECO:0000256" key="17">
    <source>
        <dbReference type="SAM" id="MobiDB-lite"/>
    </source>
</evidence>
<dbReference type="PROSITE" id="PS50173">
    <property type="entry name" value="UMUC"/>
    <property type="match status" value="1"/>
</dbReference>
<reference evidence="19 20" key="1">
    <citation type="submission" date="2019-12" db="EMBL/GenBank/DDBJ databases">
        <authorList>
            <person name="Li J."/>
            <person name="Shi Y."/>
            <person name="Xu G."/>
            <person name="Xiao D."/>
            <person name="Ran X."/>
        </authorList>
    </citation>
    <scope>NUCLEOTIDE SEQUENCE [LARGE SCALE GENOMIC DNA]</scope>
    <source>
        <strain evidence="19 20">JCM 15915</strain>
    </source>
</reference>
<comment type="subunit">
    <text evidence="16">Monomer.</text>
</comment>
<dbReference type="Proteomes" id="UP000462152">
    <property type="component" value="Unassembled WGS sequence"/>
</dbReference>
<dbReference type="GO" id="GO:0005829">
    <property type="term" value="C:cytosol"/>
    <property type="evidence" value="ECO:0007669"/>
    <property type="project" value="TreeGrafter"/>
</dbReference>
<dbReference type="OrthoDB" id="9808813at2"/>
<name>A0A7K1LI60_9MICC</name>
<evidence type="ECO:0000256" key="7">
    <source>
        <dbReference type="ARBA" id="ARBA00022705"/>
    </source>
</evidence>
<evidence type="ECO:0000256" key="14">
    <source>
        <dbReference type="ARBA" id="ARBA00025589"/>
    </source>
</evidence>
<dbReference type="Pfam" id="PF11799">
    <property type="entry name" value="IMS_C"/>
    <property type="match status" value="1"/>
</dbReference>
<dbReference type="SUPFAM" id="SSF56672">
    <property type="entry name" value="DNA/RNA polymerases"/>
    <property type="match status" value="1"/>
</dbReference>
<comment type="subcellular location">
    <subcellularLocation>
        <location evidence="1 16">Cytoplasm</location>
    </subcellularLocation>
</comment>
<evidence type="ECO:0000256" key="13">
    <source>
        <dbReference type="ARBA" id="ARBA00023204"/>
    </source>
</evidence>
<dbReference type="InterPro" id="IPR043502">
    <property type="entry name" value="DNA/RNA_pol_sf"/>
</dbReference>
<feature type="region of interest" description="Disordered" evidence="17">
    <location>
        <begin position="405"/>
        <end position="437"/>
    </location>
</feature>
<keyword evidence="13 16" id="KW-0234">DNA repair</keyword>
<keyword evidence="3 16" id="KW-0515">Mutator protein</keyword>
<accession>A0A7K1LI60</accession>
<feature type="compositionally biased region" description="Acidic residues" evidence="17">
    <location>
        <begin position="428"/>
        <end position="437"/>
    </location>
</feature>
<evidence type="ECO:0000256" key="5">
    <source>
        <dbReference type="ARBA" id="ARBA00022679"/>
    </source>
</evidence>
<keyword evidence="8 16" id="KW-0479">Metal-binding</keyword>
<dbReference type="GO" id="GO:0003887">
    <property type="term" value="F:DNA-directed DNA polymerase activity"/>
    <property type="evidence" value="ECO:0007669"/>
    <property type="project" value="UniProtKB-UniRule"/>
</dbReference>
<evidence type="ECO:0000259" key="18">
    <source>
        <dbReference type="PROSITE" id="PS50173"/>
    </source>
</evidence>
<dbReference type="Gene3D" id="3.30.1490.100">
    <property type="entry name" value="DNA polymerase, Y-family, little finger domain"/>
    <property type="match status" value="1"/>
</dbReference>
<evidence type="ECO:0000313" key="19">
    <source>
        <dbReference type="EMBL" id="MUN54632.1"/>
    </source>
</evidence>
<evidence type="ECO:0000256" key="1">
    <source>
        <dbReference type="ARBA" id="ARBA00004496"/>
    </source>
</evidence>
<evidence type="ECO:0000256" key="6">
    <source>
        <dbReference type="ARBA" id="ARBA00022695"/>
    </source>
</evidence>
<comment type="cofactor">
    <cofactor evidence="16">
        <name>Mg(2+)</name>
        <dbReference type="ChEBI" id="CHEBI:18420"/>
    </cofactor>
    <text evidence="16">Binds 2 magnesium ions per subunit.</text>
</comment>
<feature type="binding site" evidence="16">
    <location>
        <position position="115"/>
    </location>
    <ligand>
        <name>Mg(2+)</name>
        <dbReference type="ChEBI" id="CHEBI:18420"/>
    </ligand>
</feature>
<dbReference type="PANTHER" id="PTHR11076:SF33">
    <property type="entry name" value="DNA POLYMERASE KAPPA"/>
    <property type="match status" value="1"/>
</dbReference>
<dbReference type="Pfam" id="PF21999">
    <property type="entry name" value="IMS_HHH_1"/>
    <property type="match status" value="1"/>
</dbReference>
<dbReference type="EC" id="2.7.7.7" evidence="16"/>
<dbReference type="GO" id="GO:0000287">
    <property type="term" value="F:magnesium ion binding"/>
    <property type="evidence" value="ECO:0007669"/>
    <property type="project" value="UniProtKB-UniRule"/>
</dbReference>
<dbReference type="CDD" id="cd03586">
    <property type="entry name" value="PolY_Pol_IV_kappa"/>
    <property type="match status" value="1"/>
</dbReference>
<dbReference type="GO" id="GO:0006281">
    <property type="term" value="P:DNA repair"/>
    <property type="evidence" value="ECO:0007669"/>
    <property type="project" value="UniProtKB-UniRule"/>
</dbReference>
<feature type="domain" description="UmuC" evidence="18">
    <location>
        <begin position="17"/>
        <end position="197"/>
    </location>
</feature>
<dbReference type="InterPro" id="IPR001126">
    <property type="entry name" value="UmuC"/>
</dbReference>
<dbReference type="InterPro" id="IPR036775">
    <property type="entry name" value="DNA_pol_Y-fam_lit_finger_sf"/>
</dbReference>
<feature type="active site" evidence="16">
    <location>
        <position position="116"/>
    </location>
</feature>
<evidence type="ECO:0000256" key="16">
    <source>
        <dbReference type="HAMAP-Rule" id="MF_01113"/>
    </source>
</evidence>
<dbReference type="Pfam" id="PF00817">
    <property type="entry name" value="IMS"/>
    <property type="match status" value="1"/>
</dbReference>
<keyword evidence="12 16" id="KW-0238">DNA-binding</keyword>
<feature type="site" description="Substrate discrimination" evidence="16">
    <location>
        <position position="26"/>
    </location>
</feature>
<dbReference type="Gene3D" id="1.10.150.20">
    <property type="entry name" value="5' to 3' exonuclease, C-terminal subdomain"/>
    <property type="match status" value="1"/>
</dbReference>
<keyword evidence="20" id="KW-1185">Reference proteome</keyword>
<dbReference type="InterPro" id="IPR017961">
    <property type="entry name" value="DNA_pol_Y-fam_little_finger"/>
</dbReference>
<keyword evidence="10 16" id="KW-0460">Magnesium</keyword>
<dbReference type="PANTHER" id="PTHR11076">
    <property type="entry name" value="DNA REPAIR POLYMERASE UMUC / TRANSFERASE FAMILY MEMBER"/>
    <property type="match status" value="1"/>
</dbReference>
<dbReference type="InterPro" id="IPR022880">
    <property type="entry name" value="DNApol_IV"/>
</dbReference>
<dbReference type="GO" id="GO:0006261">
    <property type="term" value="P:DNA-templated DNA replication"/>
    <property type="evidence" value="ECO:0007669"/>
    <property type="project" value="UniProtKB-UniRule"/>
</dbReference>
<comment type="catalytic activity">
    <reaction evidence="15 16">
        <text>DNA(n) + a 2'-deoxyribonucleoside 5'-triphosphate = DNA(n+1) + diphosphate</text>
        <dbReference type="Rhea" id="RHEA:22508"/>
        <dbReference type="Rhea" id="RHEA-COMP:17339"/>
        <dbReference type="Rhea" id="RHEA-COMP:17340"/>
        <dbReference type="ChEBI" id="CHEBI:33019"/>
        <dbReference type="ChEBI" id="CHEBI:61560"/>
        <dbReference type="ChEBI" id="CHEBI:173112"/>
        <dbReference type="EC" id="2.7.7.7"/>
    </reaction>
</comment>
<dbReference type="Gene3D" id="3.30.70.270">
    <property type="match status" value="1"/>
</dbReference>
<dbReference type="GO" id="GO:0003684">
    <property type="term" value="F:damaged DNA binding"/>
    <property type="evidence" value="ECO:0007669"/>
    <property type="project" value="InterPro"/>
</dbReference>
<keyword evidence="6 16" id="KW-0548">Nucleotidyltransferase</keyword>
<dbReference type="SUPFAM" id="SSF100879">
    <property type="entry name" value="Lesion bypass DNA polymerase (Y-family), little finger domain"/>
    <property type="match status" value="1"/>
</dbReference>
<sequence>MGGAVPRQRESSRDRVIMHVDMDAFFVGVELLTRPELVGRQVVVAGSGPRSVVLSASYEARALGVGSAMPTTKARQLAPHAVYIDPSHGQYRKYSQKIMEILGSVTDQLEQVSVDEAFLDVTGAIRRLGPPVGIARDIRRRITEETGLVASIGISSNKFLAKMASTGSKPDGLWLVPGSMAEQFLAPLPVRKLWGVGEKTARILHDAGFDTVGAVQEAPYSLLQRRLGKAAGAHLYELCRGIDERPVVTERVEKSMGAEHTFSYDTDDVREIKSALLQLSHDVARRIRAAERRAYGVAIKVRDENFHTVSRARALEQGATTGREVYEAAARLFDDLGPLPCRIRLVGVRAERFDAHDAGRQLSLWDQASEDTFVHEAEWGQAESTMDLIWAKFGPSGLRPATLLEGTISPRYERKQEKVDGSRTSDGQESEEGPSRQ</sequence>
<dbReference type="EMBL" id="WOGT01000002">
    <property type="protein sequence ID" value="MUN54632.1"/>
    <property type="molecule type" value="Genomic_DNA"/>
</dbReference>
<comment type="similarity">
    <text evidence="2 16">Belongs to the DNA polymerase type-Y family.</text>
</comment>